<evidence type="ECO:0000313" key="3">
    <source>
        <dbReference type="Proteomes" id="UP000027222"/>
    </source>
</evidence>
<organism evidence="2 3">
    <name type="scientific">Galerina marginata (strain CBS 339.88)</name>
    <dbReference type="NCBI Taxonomy" id="685588"/>
    <lineage>
        <taxon>Eukaryota</taxon>
        <taxon>Fungi</taxon>
        <taxon>Dikarya</taxon>
        <taxon>Basidiomycota</taxon>
        <taxon>Agaricomycotina</taxon>
        <taxon>Agaricomycetes</taxon>
        <taxon>Agaricomycetidae</taxon>
        <taxon>Agaricales</taxon>
        <taxon>Agaricineae</taxon>
        <taxon>Strophariaceae</taxon>
        <taxon>Galerina</taxon>
    </lineage>
</organism>
<protein>
    <submittedName>
        <fullName evidence="2">Uncharacterized protein</fullName>
    </submittedName>
</protein>
<evidence type="ECO:0000313" key="2">
    <source>
        <dbReference type="EMBL" id="KDR79085.1"/>
    </source>
</evidence>
<feature type="compositionally biased region" description="Polar residues" evidence="1">
    <location>
        <begin position="346"/>
        <end position="356"/>
    </location>
</feature>
<reference evidence="3" key="1">
    <citation type="journal article" date="2014" name="Proc. Natl. Acad. Sci. U.S.A.">
        <title>Extensive sampling of basidiomycete genomes demonstrates inadequacy of the white-rot/brown-rot paradigm for wood decay fungi.</title>
        <authorList>
            <person name="Riley R."/>
            <person name="Salamov A.A."/>
            <person name="Brown D.W."/>
            <person name="Nagy L.G."/>
            <person name="Floudas D."/>
            <person name="Held B.W."/>
            <person name="Levasseur A."/>
            <person name="Lombard V."/>
            <person name="Morin E."/>
            <person name="Otillar R."/>
            <person name="Lindquist E.A."/>
            <person name="Sun H."/>
            <person name="LaButti K.M."/>
            <person name="Schmutz J."/>
            <person name="Jabbour D."/>
            <person name="Luo H."/>
            <person name="Baker S.E."/>
            <person name="Pisabarro A.G."/>
            <person name="Walton J.D."/>
            <person name="Blanchette R.A."/>
            <person name="Henrissat B."/>
            <person name="Martin F."/>
            <person name="Cullen D."/>
            <person name="Hibbett D.S."/>
            <person name="Grigoriev I.V."/>
        </authorList>
    </citation>
    <scope>NUCLEOTIDE SEQUENCE [LARGE SCALE GENOMIC DNA]</scope>
    <source>
        <strain evidence="3">CBS 339.88</strain>
    </source>
</reference>
<dbReference type="Proteomes" id="UP000027222">
    <property type="component" value="Unassembled WGS sequence"/>
</dbReference>
<dbReference type="AlphaFoldDB" id="A0A067T7C2"/>
<feature type="compositionally biased region" description="Basic and acidic residues" evidence="1">
    <location>
        <begin position="330"/>
        <end position="345"/>
    </location>
</feature>
<accession>A0A067T7C2</accession>
<keyword evidence="3" id="KW-1185">Reference proteome</keyword>
<dbReference type="HOGENOM" id="CLU_727715_0_0_1"/>
<evidence type="ECO:0000256" key="1">
    <source>
        <dbReference type="SAM" id="MobiDB-lite"/>
    </source>
</evidence>
<sequence length="380" mass="42861">METHGNDFHDSPRWRDTANRSPPYLDPHPPPYRLSTPANEDRQQHQELRPHHKRTRNTPPLCHIEWHRAWRTPLPLPLPPRLRLPPRLSLCLRRLPEHSPTRCQLPPRGSRLLQSLVPERGVAGSLVIPRRRKAADSMLSPPLLLFIRQAPRPRPLQRPSRAITIPHLALCAPPPKDGRQGSGWAVYTAALDCTPGHRTEPNDAVPIQLSPSTLAFTHHHRLSPPPPPSYIHRVRCRPPAVPRHRDSMAPARLPCGSAIIPTRTADDHYETEERNGQAEVETTATGPATVHCWPCLTIIPVRGCRHAPFDSPPPPLSPPAALFLPPSTLSKDDTTPRQNMREHRPTSTYSMNTCATGQRHRPFRDQGAGCYPHAREFWVD</sequence>
<gene>
    <name evidence="2" type="ORF">GALMADRAFT_136983</name>
</gene>
<feature type="region of interest" description="Disordered" evidence="1">
    <location>
        <begin position="1"/>
        <end position="58"/>
    </location>
</feature>
<proteinExistence type="predicted"/>
<feature type="compositionally biased region" description="Basic and acidic residues" evidence="1">
    <location>
        <begin position="1"/>
        <end position="18"/>
    </location>
</feature>
<feature type="region of interest" description="Disordered" evidence="1">
    <location>
        <begin position="310"/>
        <end position="358"/>
    </location>
</feature>
<dbReference type="EMBL" id="KL142373">
    <property type="protein sequence ID" value="KDR79085.1"/>
    <property type="molecule type" value="Genomic_DNA"/>
</dbReference>
<name>A0A067T7C2_GALM3</name>
<feature type="compositionally biased region" description="Basic and acidic residues" evidence="1">
    <location>
        <begin position="39"/>
        <end position="49"/>
    </location>
</feature>